<dbReference type="RefSeq" id="WP_343788062.1">
    <property type="nucleotide sequence ID" value="NZ_BAAAFH010000017.1"/>
</dbReference>
<gene>
    <name evidence="2" type="ORF">GCM10009118_23950</name>
</gene>
<name>A0ABP3Y384_9FLAO</name>
<feature type="chain" id="PRO_5045824374" evidence="1">
    <location>
        <begin position="19"/>
        <end position="264"/>
    </location>
</feature>
<proteinExistence type="predicted"/>
<evidence type="ECO:0000256" key="1">
    <source>
        <dbReference type="SAM" id="SignalP"/>
    </source>
</evidence>
<comment type="caution">
    <text evidence="2">The sequence shown here is derived from an EMBL/GenBank/DDBJ whole genome shotgun (WGS) entry which is preliminary data.</text>
</comment>
<evidence type="ECO:0000313" key="3">
    <source>
        <dbReference type="Proteomes" id="UP001501126"/>
    </source>
</evidence>
<reference evidence="3" key="1">
    <citation type="journal article" date="2019" name="Int. J. Syst. Evol. Microbiol.">
        <title>The Global Catalogue of Microorganisms (GCM) 10K type strain sequencing project: providing services to taxonomists for standard genome sequencing and annotation.</title>
        <authorList>
            <consortium name="The Broad Institute Genomics Platform"/>
            <consortium name="The Broad Institute Genome Sequencing Center for Infectious Disease"/>
            <person name="Wu L."/>
            <person name="Ma J."/>
        </authorList>
    </citation>
    <scope>NUCLEOTIDE SEQUENCE [LARGE SCALE GENOMIC DNA]</scope>
    <source>
        <strain evidence="3">JCM 16083</strain>
    </source>
</reference>
<keyword evidence="1" id="KW-0732">Signal</keyword>
<sequence length="264" mass="31227">MKKVVFVLLLLTASTSFSQDSVFVYKAETNERNATLNKLNFDIIDVWSADVFHESHNFKLDSTNGVYQWINKAFLTKQDGEIQTVFLSWGMDGGVNSILTRSGEDEFLNYSILHNKLSIYPECVTIRKDTLIIKELRIVDDPFTYVDSCVYENYLYFNNGLLRRIESYSKCPFDKKTLNPKHIQHYNYFTNDNNYFIEVTITDRNNVFQYKECFKYVVPERYKMTKLEMIRPATPLYIRWEFLPLLVENVKGITELYYNDDIPE</sequence>
<organism evidence="2 3">
    <name type="scientific">Wandonia haliotis</name>
    <dbReference type="NCBI Taxonomy" id="574963"/>
    <lineage>
        <taxon>Bacteria</taxon>
        <taxon>Pseudomonadati</taxon>
        <taxon>Bacteroidota</taxon>
        <taxon>Flavobacteriia</taxon>
        <taxon>Flavobacteriales</taxon>
        <taxon>Crocinitomicaceae</taxon>
        <taxon>Wandonia</taxon>
    </lineage>
</organism>
<protein>
    <submittedName>
        <fullName evidence="2">Uncharacterized protein</fullName>
    </submittedName>
</protein>
<keyword evidence="3" id="KW-1185">Reference proteome</keyword>
<evidence type="ECO:0000313" key="2">
    <source>
        <dbReference type="EMBL" id="GAA0875986.1"/>
    </source>
</evidence>
<accession>A0ABP3Y384</accession>
<feature type="signal peptide" evidence="1">
    <location>
        <begin position="1"/>
        <end position="18"/>
    </location>
</feature>
<dbReference type="EMBL" id="BAAAFH010000017">
    <property type="protein sequence ID" value="GAA0875986.1"/>
    <property type="molecule type" value="Genomic_DNA"/>
</dbReference>
<dbReference type="Proteomes" id="UP001501126">
    <property type="component" value="Unassembled WGS sequence"/>
</dbReference>